<keyword evidence="3 6" id="KW-0812">Transmembrane</keyword>
<evidence type="ECO:0000313" key="9">
    <source>
        <dbReference type="Proteomes" id="UP001381693"/>
    </source>
</evidence>
<accession>A0AAN8ZRZ7</accession>
<dbReference type="InterPro" id="IPR013525">
    <property type="entry name" value="ABC2_TM"/>
</dbReference>
<feature type="transmembrane region" description="Helical" evidence="6">
    <location>
        <begin position="178"/>
        <end position="206"/>
    </location>
</feature>
<dbReference type="PANTHER" id="PTHR48041">
    <property type="entry name" value="ABC TRANSPORTER G FAMILY MEMBER 28"/>
    <property type="match status" value="1"/>
</dbReference>
<evidence type="ECO:0000256" key="4">
    <source>
        <dbReference type="ARBA" id="ARBA00022989"/>
    </source>
</evidence>
<dbReference type="AlphaFoldDB" id="A0AAN8ZRZ7"/>
<feature type="transmembrane region" description="Helical" evidence="6">
    <location>
        <begin position="212"/>
        <end position="232"/>
    </location>
</feature>
<dbReference type="GO" id="GO:0140359">
    <property type="term" value="F:ABC-type transporter activity"/>
    <property type="evidence" value="ECO:0007669"/>
    <property type="project" value="InterPro"/>
</dbReference>
<evidence type="ECO:0000256" key="6">
    <source>
        <dbReference type="SAM" id="Phobius"/>
    </source>
</evidence>
<comment type="subcellular location">
    <subcellularLocation>
        <location evidence="1">Membrane</location>
        <topology evidence="1">Multi-pass membrane protein</topology>
    </subcellularLocation>
</comment>
<name>A0AAN8ZRZ7_HALRR</name>
<sequence>MGSSCPESYNPADFFIGILAIQPETEQECKKFVTECCDAFDSSTVGQEVVATAKLNITSSKANGRDSNAVEVRKESTYKASWLNQLGAVFKRAALENIREPGVLKSQLFQIIVTGLLVGLIYMGQELTNDGVNNINGAIFIMLSQNSFGFTFSVLQTFCVTLPIFLREHFSGMYRTDVYYIAKSVAEVPLSFILPLFFSGIAYYMIGLNPAAERFFTCLGLLVLIANVSTSFGE</sequence>
<dbReference type="Proteomes" id="UP001381693">
    <property type="component" value="Unassembled WGS sequence"/>
</dbReference>
<protein>
    <submittedName>
        <fullName evidence="8">ATPase activity protein</fullName>
    </submittedName>
</protein>
<keyword evidence="2" id="KW-0813">Transport</keyword>
<evidence type="ECO:0000256" key="1">
    <source>
        <dbReference type="ARBA" id="ARBA00004141"/>
    </source>
</evidence>
<dbReference type="EMBL" id="JAXCGZ010019408">
    <property type="protein sequence ID" value="KAK7066126.1"/>
    <property type="molecule type" value="Genomic_DNA"/>
</dbReference>
<keyword evidence="4 6" id="KW-1133">Transmembrane helix</keyword>
<evidence type="ECO:0000256" key="3">
    <source>
        <dbReference type="ARBA" id="ARBA00022692"/>
    </source>
</evidence>
<dbReference type="GO" id="GO:0005886">
    <property type="term" value="C:plasma membrane"/>
    <property type="evidence" value="ECO:0007669"/>
    <property type="project" value="TreeGrafter"/>
</dbReference>
<feature type="transmembrane region" description="Helical" evidence="6">
    <location>
        <begin position="137"/>
        <end position="166"/>
    </location>
</feature>
<feature type="transmembrane region" description="Helical" evidence="6">
    <location>
        <begin position="108"/>
        <end position="125"/>
    </location>
</feature>
<comment type="caution">
    <text evidence="8">The sequence shown here is derived from an EMBL/GenBank/DDBJ whole genome shotgun (WGS) entry which is preliminary data.</text>
</comment>
<dbReference type="GO" id="GO:0030659">
    <property type="term" value="C:cytoplasmic vesicle membrane"/>
    <property type="evidence" value="ECO:0007669"/>
    <property type="project" value="TreeGrafter"/>
</dbReference>
<organism evidence="8 9">
    <name type="scientific">Halocaridina rubra</name>
    <name type="common">Hawaiian red shrimp</name>
    <dbReference type="NCBI Taxonomy" id="373956"/>
    <lineage>
        <taxon>Eukaryota</taxon>
        <taxon>Metazoa</taxon>
        <taxon>Ecdysozoa</taxon>
        <taxon>Arthropoda</taxon>
        <taxon>Crustacea</taxon>
        <taxon>Multicrustacea</taxon>
        <taxon>Malacostraca</taxon>
        <taxon>Eumalacostraca</taxon>
        <taxon>Eucarida</taxon>
        <taxon>Decapoda</taxon>
        <taxon>Pleocyemata</taxon>
        <taxon>Caridea</taxon>
        <taxon>Atyoidea</taxon>
        <taxon>Atyidae</taxon>
        <taxon>Halocaridina</taxon>
    </lineage>
</organism>
<keyword evidence="5 6" id="KW-0472">Membrane</keyword>
<dbReference type="Pfam" id="PF01061">
    <property type="entry name" value="ABC2_membrane"/>
    <property type="match status" value="1"/>
</dbReference>
<evidence type="ECO:0000259" key="7">
    <source>
        <dbReference type="Pfam" id="PF01061"/>
    </source>
</evidence>
<dbReference type="PANTHER" id="PTHR48041:SF129">
    <property type="entry name" value="PROTEIN WHITE"/>
    <property type="match status" value="1"/>
</dbReference>
<proteinExistence type="predicted"/>
<reference evidence="8 9" key="1">
    <citation type="submission" date="2023-11" db="EMBL/GenBank/DDBJ databases">
        <title>Halocaridina rubra genome assembly.</title>
        <authorList>
            <person name="Smith C."/>
        </authorList>
    </citation>
    <scope>NUCLEOTIDE SEQUENCE [LARGE SCALE GENOMIC DNA]</scope>
    <source>
        <strain evidence="8">EP-1</strain>
        <tissue evidence="8">Whole</tissue>
    </source>
</reference>
<dbReference type="InterPro" id="IPR050352">
    <property type="entry name" value="ABCG_transporters"/>
</dbReference>
<evidence type="ECO:0000256" key="5">
    <source>
        <dbReference type="ARBA" id="ARBA00023136"/>
    </source>
</evidence>
<evidence type="ECO:0000256" key="2">
    <source>
        <dbReference type="ARBA" id="ARBA00022448"/>
    </source>
</evidence>
<gene>
    <name evidence="8" type="primary">wht-7_6</name>
    <name evidence="8" type="ORF">SK128_015207</name>
</gene>
<keyword evidence="9" id="KW-1185">Reference proteome</keyword>
<evidence type="ECO:0000313" key="8">
    <source>
        <dbReference type="EMBL" id="KAK7066126.1"/>
    </source>
</evidence>
<feature type="domain" description="ABC-2 type transporter transmembrane" evidence="7">
    <location>
        <begin position="85"/>
        <end position="233"/>
    </location>
</feature>